<dbReference type="Proteomes" id="UP000269872">
    <property type="component" value="Unassembled WGS sequence"/>
</dbReference>
<evidence type="ECO:0000313" key="3">
    <source>
        <dbReference type="Proteomes" id="UP000269872"/>
    </source>
</evidence>
<feature type="region of interest" description="Disordered" evidence="1">
    <location>
        <begin position="50"/>
        <end position="78"/>
    </location>
</feature>
<name>A0A3M6F068_9PSED</name>
<protein>
    <submittedName>
        <fullName evidence="2">Uncharacterized protein</fullName>
    </submittedName>
</protein>
<accession>A0A3M6F068</accession>
<sequence length="78" mass="8334">MVCQSSSEGFYDQCAQDNFGGLGVQPRLARTPSLKLSADIAKLLSVSFRPKPEPTPRRVFPQGATFASTQSSQTGKTG</sequence>
<gene>
    <name evidence="2" type="ORF">ALP05_200047</name>
</gene>
<dbReference type="EMBL" id="RBUY01000120">
    <property type="protein sequence ID" value="RMV73942.1"/>
    <property type="molecule type" value="Genomic_DNA"/>
</dbReference>
<feature type="compositionally biased region" description="Polar residues" evidence="1">
    <location>
        <begin position="65"/>
        <end position="78"/>
    </location>
</feature>
<comment type="caution">
    <text evidence="2">The sequence shown here is derived from an EMBL/GenBank/DDBJ whole genome shotgun (WGS) entry which is preliminary data.</text>
</comment>
<proteinExistence type="predicted"/>
<organism evidence="2 3">
    <name type="scientific">Pseudomonas caricapapayae</name>
    <dbReference type="NCBI Taxonomy" id="46678"/>
    <lineage>
        <taxon>Bacteria</taxon>
        <taxon>Pseudomonadati</taxon>
        <taxon>Pseudomonadota</taxon>
        <taxon>Gammaproteobacteria</taxon>
        <taxon>Pseudomonadales</taxon>
        <taxon>Pseudomonadaceae</taxon>
        <taxon>Pseudomonas</taxon>
    </lineage>
</organism>
<reference evidence="2 3" key="1">
    <citation type="submission" date="2018-08" db="EMBL/GenBank/DDBJ databases">
        <title>Recombination of ecologically and evolutionarily significant loci maintains genetic cohesion in the Pseudomonas syringae species complex.</title>
        <authorList>
            <person name="Dillon M."/>
            <person name="Thakur S."/>
            <person name="Almeida R.N.D."/>
            <person name="Weir B.S."/>
            <person name="Guttman D.S."/>
        </authorList>
    </citation>
    <scope>NUCLEOTIDE SEQUENCE [LARGE SCALE GENOMIC DNA]</scope>
    <source>
        <strain evidence="2 3">ICMP 7496</strain>
    </source>
</reference>
<evidence type="ECO:0000313" key="2">
    <source>
        <dbReference type="EMBL" id="RMV73942.1"/>
    </source>
</evidence>
<evidence type="ECO:0000256" key="1">
    <source>
        <dbReference type="SAM" id="MobiDB-lite"/>
    </source>
</evidence>
<dbReference type="AlphaFoldDB" id="A0A3M6F068"/>